<dbReference type="InterPro" id="IPR001792">
    <property type="entry name" value="Acylphosphatase-like_dom"/>
</dbReference>
<name>A0ABR8YFW0_9MICC</name>
<dbReference type="SUPFAM" id="SSF54975">
    <property type="entry name" value="Acylphosphatase/BLUF domain-like"/>
    <property type="match status" value="1"/>
</dbReference>
<gene>
    <name evidence="8" type="ORF">H9638_04165</name>
</gene>
<dbReference type="PROSITE" id="PS51160">
    <property type="entry name" value="ACYLPHOSPHATASE_3"/>
    <property type="match status" value="1"/>
</dbReference>
<feature type="active site" evidence="5">
    <location>
        <position position="30"/>
    </location>
</feature>
<keyword evidence="5" id="KW-0378">Hydrolase</keyword>
<dbReference type="PANTHER" id="PTHR47268">
    <property type="entry name" value="ACYLPHOSPHATASE"/>
    <property type="match status" value="1"/>
</dbReference>
<dbReference type="Proteomes" id="UP000652763">
    <property type="component" value="Unassembled WGS sequence"/>
</dbReference>
<evidence type="ECO:0000259" key="7">
    <source>
        <dbReference type="PROSITE" id="PS51160"/>
    </source>
</evidence>
<proteinExistence type="inferred from homology"/>
<dbReference type="Gene3D" id="3.30.70.100">
    <property type="match status" value="1"/>
</dbReference>
<evidence type="ECO:0000256" key="1">
    <source>
        <dbReference type="ARBA" id="ARBA00005614"/>
    </source>
</evidence>
<organism evidence="8 9">
    <name type="scientific">Arthrobacter pullicola</name>
    <dbReference type="NCBI Taxonomy" id="2762224"/>
    <lineage>
        <taxon>Bacteria</taxon>
        <taxon>Bacillati</taxon>
        <taxon>Actinomycetota</taxon>
        <taxon>Actinomycetes</taxon>
        <taxon>Micrococcales</taxon>
        <taxon>Micrococcaceae</taxon>
        <taxon>Arthrobacter</taxon>
    </lineage>
</organism>
<dbReference type="EC" id="3.6.1.7" evidence="2 5"/>
<dbReference type="InterPro" id="IPR017968">
    <property type="entry name" value="Acylphosphatase_CS"/>
</dbReference>
<dbReference type="EMBL" id="JACSQC010000002">
    <property type="protein sequence ID" value="MBD8043002.1"/>
    <property type="molecule type" value="Genomic_DNA"/>
</dbReference>
<evidence type="ECO:0000313" key="9">
    <source>
        <dbReference type="Proteomes" id="UP000652763"/>
    </source>
</evidence>
<evidence type="ECO:0000256" key="2">
    <source>
        <dbReference type="ARBA" id="ARBA00012150"/>
    </source>
</evidence>
<sequence length="101" mass="10536">MDSEQPFDGPGNTIRVTAVVNGLVQGVGFRYWVMRRALKLGLTGTVVNRADGSVLITAEGLPSAVDGLLEQVRSPSAPGAVHDVEEHRSAATGEFEGFAAG</sequence>
<dbReference type="InterPro" id="IPR020456">
    <property type="entry name" value="Acylphosphatase"/>
</dbReference>
<protein>
    <recommendedName>
        <fullName evidence="3 5">acylphosphatase</fullName>
        <ecNumber evidence="2 5">3.6.1.7</ecNumber>
    </recommendedName>
</protein>
<accession>A0ABR8YFW0</accession>
<evidence type="ECO:0000256" key="6">
    <source>
        <dbReference type="RuleBase" id="RU004168"/>
    </source>
</evidence>
<reference evidence="8 9" key="1">
    <citation type="submission" date="2020-08" db="EMBL/GenBank/DDBJ databases">
        <title>A Genomic Blueprint of the Chicken Gut Microbiome.</title>
        <authorList>
            <person name="Gilroy R."/>
            <person name="Ravi A."/>
            <person name="Getino M."/>
            <person name="Pursley I."/>
            <person name="Horton D.L."/>
            <person name="Alikhan N.-F."/>
            <person name="Baker D."/>
            <person name="Gharbi K."/>
            <person name="Hall N."/>
            <person name="Watson M."/>
            <person name="Adriaenssens E.M."/>
            <person name="Foster-Nyarko E."/>
            <person name="Jarju S."/>
            <person name="Secka A."/>
            <person name="Antonio M."/>
            <person name="Oren A."/>
            <person name="Chaudhuri R."/>
            <person name="La Ragione R.M."/>
            <person name="Hildebrand F."/>
            <person name="Pallen M.J."/>
        </authorList>
    </citation>
    <scope>NUCLEOTIDE SEQUENCE [LARGE SCALE GENOMIC DNA]</scope>
    <source>
        <strain evidence="8 9">Sa2BUA2</strain>
    </source>
</reference>
<dbReference type="PANTHER" id="PTHR47268:SF4">
    <property type="entry name" value="ACYLPHOSPHATASE"/>
    <property type="match status" value="1"/>
</dbReference>
<dbReference type="Pfam" id="PF00708">
    <property type="entry name" value="Acylphosphatase"/>
    <property type="match status" value="1"/>
</dbReference>
<evidence type="ECO:0000256" key="5">
    <source>
        <dbReference type="PROSITE-ProRule" id="PRU00520"/>
    </source>
</evidence>
<dbReference type="RefSeq" id="WP_191745953.1">
    <property type="nucleotide sequence ID" value="NZ_JACSQC010000002.1"/>
</dbReference>
<comment type="caution">
    <text evidence="8">The sequence shown here is derived from an EMBL/GenBank/DDBJ whole genome shotgun (WGS) entry which is preliminary data.</text>
</comment>
<comment type="catalytic activity">
    <reaction evidence="4 5">
        <text>an acyl phosphate + H2O = a carboxylate + phosphate + H(+)</text>
        <dbReference type="Rhea" id="RHEA:14965"/>
        <dbReference type="ChEBI" id="CHEBI:15377"/>
        <dbReference type="ChEBI" id="CHEBI:15378"/>
        <dbReference type="ChEBI" id="CHEBI:29067"/>
        <dbReference type="ChEBI" id="CHEBI:43474"/>
        <dbReference type="ChEBI" id="CHEBI:59918"/>
        <dbReference type="EC" id="3.6.1.7"/>
    </reaction>
</comment>
<dbReference type="PROSITE" id="PS00150">
    <property type="entry name" value="ACYLPHOSPHATASE_1"/>
    <property type="match status" value="1"/>
</dbReference>
<comment type="similarity">
    <text evidence="1 6">Belongs to the acylphosphatase family.</text>
</comment>
<evidence type="ECO:0000313" key="8">
    <source>
        <dbReference type="EMBL" id="MBD8043002.1"/>
    </source>
</evidence>
<evidence type="ECO:0000256" key="3">
    <source>
        <dbReference type="ARBA" id="ARBA00015991"/>
    </source>
</evidence>
<feature type="domain" description="Acylphosphatase-like" evidence="7">
    <location>
        <begin position="15"/>
        <end position="101"/>
    </location>
</feature>
<evidence type="ECO:0000256" key="4">
    <source>
        <dbReference type="ARBA" id="ARBA00047645"/>
    </source>
</evidence>
<feature type="active site" evidence="5">
    <location>
        <position position="48"/>
    </location>
</feature>
<keyword evidence="9" id="KW-1185">Reference proteome</keyword>
<dbReference type="InterPro" id="IPR036046">
    <property type="entry name" value="Acylphosphatase-like_dom_sf"/>
</dbReference>